<dbReference type="Proteomes" id="UP000694621">
    <property type="component" value="Unplaced"/>
</dbReference>
<evidence type="ECO:0000256" key="19">
    <source>
        <dbReference type="ARBA" id="ARBA00049669"/>
    </source>
</evidence>
<evidence type="ECO:0000256" key="5">
    <source>
        <dbReference type="ARBA" id="ARBA00022475"/>
    </source>
</evidence>
<comment type="subcellular location">
    <subcellularLocation>
        <location evidence="1">Cell membrane</location>
        <topology evidence="1">Single-pass type I membrane protein</topology>
    </subcellularLocation>
</comment>
<dbReference type="Ensembl" id="ENSAMXT00005015538.1">
    <property type="protein sequence ID" value="ENSAMXP00005014036.1"/>
    <property type="gene ID" value="ENSAMXG00005007493.1"/>
</dbReference>
<accession>A0A8B9JAA2</accession>
<dbReference type="InterPro" id="IPR027098">
    <property type="entry name" value="Na_channel_b1/b3"/>
</dbReference>
<keyword evidence="16" id="KW-0407">Ion channel</keyword>
<dbReference type="FunFam" id="2.60.40.10:FF:000375">
    <property type="entry name" value="Sodium channel beta 1 subunit"/>
    <property type="match status" value="1"/>
</dbReference>
<evidence type="ECO:0000256" key="14">
    <source>
        <dbReference type="ARBA" id="ARBA00023180"/>
    </source>
</evidence>
<dbReference type="PANTHER" id="PTHR10546">
    <property type="entry name" value="SODIUM CHANNEL SUBUNIT BETA-1 AND 3"/>
    <property type="match status" value="1"/>
</dbReference>
<keyword evidence="9" id="KW-1133">Transmembrane helix</keyword>
<evidence type="ECO:0000256" key="13">
    <source>
        <dbReference type="ARBA" id="ARBA00023157"/>
    </source>
</evidence>
<dbReference type="SUPFAM" id="SSF48726">
    <property type="entry name" value="Immunoglobulin"/>
    <property type="match status" value="1"/>
</dbReference>
<evidence type="ECO:0000313" key="22">
    <source>
        <dbReference type="Ensembl" id="ENSAMXP00005014036.1"/>
    </source>
</evidence>
<dbReference type="InterPro" id="IPR036179">
    <property type="entry name" value="Ig-like_dom_sf"/>
</dbReference>
<keyword evidence="7 20" id="KW-0732">Signal</keyword>
<protein>
    <recommendedName>
        <fullName evidence="18">Sodium channel regulatory subunit beta-3</fullName>
    </recommendedName>
</protein>
<dbReference type="PROSITE" id="PS50835">
    <property type="entry name" value="IG_LIKE"/>
    <property type="match status" value="1"/>
</dbReference>
<evidence type="ECO:0000256" key="15">
    <source>
        <dbReference type="ARBA" id="ARBA00023201"/>
    </source>
</evidence>
<feature type="signal peptide" evidence="20">
    <location>
        <begin position="1"/>
        <end position="24"/>
    </location>
</feature>
<keyword evidence="5" id="KW-1003">Cell membrane</keyword>
<proteinExistence type="inferred from homology"/>
<dbReference type="InterPro" id="IPR003599">
    <property type="entry name" value="Ig_sub"/>
</dbReference>
<keyword evidence="10" id="KW-0915">Sodium</keyword>
<keyword evidence="13" id="KW-1015">Disulfide bond</keyword>
<dbReference type="InterPro" id="IPR013783">
    <property type="entry name" value="Ig-like_fold"/>
</dbReference>
<evidence type="ECO:0000256" key="10">
    <source>
        <dbReference type="ARBA" id="ARBA00023053"/>
    </source>
</evidence>
<keyword evidence="15" id="KW-0739">Sodium transport</keyword>
<comment type="similarity">
    <text evidence="2">Belongs to the sodium channel auxiliary subunit SCN3B (TC 8.A.17) family.</text>
</comment>
<evidence type="ECO:0000256" key="4">
    <source>
        <dbReference type="ARBA" id="ARBA00022461"/>
    </source>
</evidence>
<dbReference type="GO" id="GO:0001518">
    <property type="term" value="C:voltage-gated sodium channel complex"/>
    <property type="evidence" value="ECO:0007669"/>
    <property type="project" value="InterPro"/>
</dbReference>
<keyword evidence="12" id="KW-0472">Membrane</keyword>
<evidence type="ECO:0000256" key="3">
    <source>
        <dbReference type="ARBA" id="ARBA00022448"/>
    </source>
</evidence>
<evidence type="ECO:0000256" key="2">
    <source>
        <dbReference type="ARBA" id="ARBA00010404"/>
    </source>
</evidence>
<dbReference type="GO" id="GO:0086005">
    <property type="term" value="P:ventricular cardiac muscle cell action potential"/>
    <property type="evidence" value="ECO:0007669"/>
    <property type="project" value="TreeGrafter"/>
</dbReference>
<keyword evidence="8" id="KW-0851">Voltage-gated channel</keyword>
<evidence type="ECO:0000256" key="11">
    <source>
        <dbReference type="ARBA" id="ARBA00023065"/>
    </source>
</evidence>
<organism evidence="22 23">
    <name type="scientific">Astyanax mexicanus</name>
    <name type="common">Blind cave fish</name>
    <name type="synonym">Astyanax fasciatus mexicanus</name>
    <dbReference type="NCBI Taxonomy" id="7994"/>
    <lineage>
        <taxon>Eukaryota</taxon>
        <taxon>Metazoa</taxon>
        <taxon>Chordata</taxon>
        <taxon>Craniata</taxon>
        <taxon>Vertebrata</taxon>
        <taxon>Euteleostomi</taxon>
        <taxon>Actinopterygii</taxon>
        <taxon>Neopterygii</taxon>
        <taxon>Teleostei</taxon>
        <taxon>Ostariophysi</taxon>
        <taxon>Characiformes</taxon>
        <taxon>Characoidei</taxon>
        <taxon>Acestrorhamphidae</taxon>
        <taxon>Acestrorhamphinae</taxon>
        <taxon>Astyanax</taxon>
    </lineage>
</organism>
<keyword evidence="3" id="KW-0813">Transport</keyword>
<reference evidence="22" key="1">
    <citation type="submission" date="2025-08" db="UniProtKB">
        <authorList>
            <consortium name="Ensembl"/>
        </authorList>
    </citation>
    <scope>IDENTIFICATION</scope>
</reference>
<name>A0A8B9JAA2_ASTMX</name>
<evidence type="ECO:0000256" key="7">
    <source>
        <dbReference type="ARBA" id="ARBA00022729"/>
    </source>
</evidence>
<evidence type="ECO:0000256" key="9">
    <source>
        <dbReference type="ARBA" id="ARBA00022989"/>
    </source>
</evidence>
<evidence type="ECO:0000256" key="6">
    <source>
        <dbReference type="ARBA" id="ARBA00022692"/>
    </source>
</evidence>
<evidence type="ECO:0000256" key="8">
    <source>
        <dbReference type="ARBA" id="ARBA00022882"/>
    </source>
</evidence>
<evidence type="ECO:0000256" key="12">
    <source>
        <dbReference type="ARBA" id="ARBA00023136"/>
    </source>
</evidence>
<evidence type="ECO:0000259" key="21">
    <source>
        <dbReference type="PROSITE" id="PS50835"/>
    </source>
</evidence>
<evidence type="ECO:0000256" key="1">
    <source>
        <dbReference type="ARBA" id="ARBA00004251"/>
    </source>
</evidence>
<dbReference type="GO" id="GO:0005272">
    <property type="term" value="F:sodium channel activity"/>
    <property type="evidence" value="ECO:0007669"/>
    <property type="project" value="UniProtKB-KW"/>
</dbReference>
<dbReference type="PANTHER" id="PTHR10546:SF1">
    <property type="entry name" value="SODIUM CHANNEL SUBUNIT BETA-3"/>
    <property type="match status" value="1"/>
</dbReference>
<dbReference type="AlphaFoldDB" id="A0A8B9JAA2"/>
<comment type="subunit">
    <text evidence="19">A voltage-gated sodium (Nav) channel consists of an ion-conducting pore-forming alpha subunit functional on its own that is regulated by one or more beta subunits. Forms homodimers and homotrimers. SCN3B is non-covalently associated with alpha subunits and induces the formation of alpha subunit oligomers, including trimers. Interacts with SCN5A/Nav1.5; regulatory subunit of SCN5A/Nav1.5. Interacts with SCN7A/Nav2.1; probable regulatory subunit of SCN7A/Nav2.1. Interacts with SCN10A; regulatory subunit of SCN10A/Nav1.8. Interacts with NFASC; probably involved in targeting the sodium channels to the nodes of Ranvier.</text>
</comment>
<keyword evidence="17" id="KW-0393">Immunoglobulin domain</keyword>
<dbReference type="InterPro" id="IPR007110">
    <property type="entry name" value="Ig-like_dom"/>
</dbReference>
<dbReference type="GO" id="GO:0044325">
    <property type="term" value="F:transmembrane transporter binding"/>
    <property type="evidence" value="ECO:0007669"/>
    <property type="project" value="TreeGrafter"/>
</dbReference>
<dbReference type="InterPro" id="IPR013106">
    <property type="entry name" value="Ig_V-set"/>
</dbReference>
<feature type="domain" description="Ig-like" evidence="21">
    <location>
        <begin position="33"/>
        <end position="154"/>
    </location>
</feature>
<dbReference type="Pfam" id="PF07686">
    <property type="entry name" value="V-set"/>
    <property type="match status" value="1"/>
</dbReference>
<evidence type="ECO:0000256" key="20">
    <source>
        <dbReference type="SAM" id="SignalP"/>
    </source>
</evidence>
<keyword evidence="14" id="KW-0325">Glycoprotein</keyword>
<dbReference type="Gene3D" id="2.60.40.10">
    <property type="entry name" value="Immunoglobulins"/>
    <property type="match status" value="1"/>
</dbReference>
<keyword evidence="11" id="KW-0406">Ion transport</keyword>
<dbReference type="GO" id="GO:0019871">
    <property type="term" value="F:sodium channel inhibitor activity"/>
    <property type="evidence" value="ECO:0007669"/>
    <property type="project" value="TreeGrafter"/>
</dbReference>
<keyword evidence="4" id="KW-0894">Sodium channel</keyword>
<evidence type="ECO:0000313" key="23">
    <source>
        <dbReference type="Proteomes" id="UP000694621"/>
    </source>
</evidence>
<evidence type="ECO:0000256" key="16">
    <source>
        <dbReference type="ARBA" id="ARBA00023303"/>
    </source>
</evidence>
<sequence>FDTVKRWVILSTLCFLIPVQECRSVCVDPYTQPQTKDVETEAVLGKPIKLTCISCMKREEIEAKTKVDWYFYNSSIEKKNLMRNLILIYEFNRSPPDEDGPWKGRLLWNGSKDLQDVSISITNVTLSDAGRYMCVVSRTFSFNLYTPTFTNSITINLVVREKVDFFLFFFYPCVYRTDYLAIPSENKENPGPAVTE</sequence>
<evidence type="ECO:0000256" key="17">
    <source>
        <dbReference type="ARBA" id="ARBA00023319"/>
    </source>
</evidence>
<keyword evidence="6" id="KW-0812">Transmembrane</keyword>
<dbReference type="GO" id="GO:0086091">
    <property type="term" value="P:regulation of heart rate by cardiac conduction"/>
    <property type="evidence" value="ECO:0007669"/>
    <property type="project" value="TreeGrafter"/>
</dbReference>
<feature type="chain" id="PRO_5034870005" description="Sodium channel regulatory subunit beta-3" evidence="20">
    <location>
        <begin position="25"/>
        <end position="196"/>
    </location>
</feature>
<dbReference type="SMART" id="SM00409">
    <property type="entry name" value="IG"/>
    <property type="match status" value="1"/>
</dbReference>
<evidence type="ECO:0000256" key="18">
    <source>
        <dbReference type="ARBA" id="ARBA00044530"/>
    </source>
</evidence>